<sequence length="189" mass="22421">MVIQYNLIAVVSENMGLAKDGTLPFKLPREYEFYMRITKETTDKSKKNIMIMGRTSWDCLQEDEKPFPGRINFILTSRKDLDVSDKPDTYVFNSWADIELKLEDPEFKKTYETIWIAGGNKLYDYAQKSKYFYRTYISRVRKFAVCDTFYPELVTNVRLVHDDRVPQGVQRENGLEWQVEVWENTHISK</sequence>
<evidence type="ECO:0000259" key="7">
    <source>
        <dbReference type="PROSITE" id="PS51330"/>
    </source>
</evidence>
<dbReference type="GO" id="GO:0046655">
    <property type="term" value="P:folic acid metabolic process"/>
    <property type="evidence" value="ECO:0007669"/>
    <property type="project" value="TreeGrafter"/>
</dbReference>
<dbReference type="PANTHER" id="PTHR48069">
    <property type="entry name" value="DIHYDROFOLATE REDUCTASE"/>
    <property type="match status" value="1"/>
</dbReference>
<dbReference type="AlphaFoldDB" id="A0AAW1V4I8"/>
<evidence type="ECO:0000256" key="1">
    <source>
        <dbReference type="ARBA" id="ARBA00004903"/>
    </source>
</evidence>
<dbReference type="EC" id="1.5.1.3" evidence="2"/>
<keyword evidence="4" id="KW-0521">NADP</keyword>
<dbReference type="GO" id="GO:0050661">
    <property type="term" value="F:NADP binding"/>
    <property type="evidence" value="ECO:0007669"/>
    <property type="project" value="InterPro"/>
</dbReference>
<evidence type="ECO:0000256" key="4">
    <source>
        <dbReference type="ARBA" id="ARBA00022857"/>
    </source>
</evidence>
<evidence type="ECO:0000256" key="5">
    <source>
        <dbReference type="ARBA" id="ARBA00023002"/>
    </source>
</evidence>
<dbReference type="GO" id="GO:0005739">
    <property type="term" value="C:mitochondrion"/>
    <property type="evidence" value="ECO:0007669"/>
    <property type="project" value="TreeGrafter"/>
</dbReference>
<keyword evidence="5" id="KW-0560">Oxidoreductase</keyword>
<dbReference type="PROSITE" id="PS51330">
    <property type="entry name" value="DHFR_2"/>
    <property type="match status" value="1"/>
</dbReference>
<comment type="catalytic activity">
    <reaction evidence="6">
        <text>(6S)-5,6,7,8-tetrahydrofolate + NADP(+) = 7,8-dihydrofolate + NADPH + H(+)</text>
        <dbReference type="Rhea" id="RHEA:15009"/>
        <dbReference type="ChEBI" id="CHEBI:15378"/>
        <dbReference type="ChEBI" id="CHEBI:57451"/>
        <dbReference type="ChEBI" id="CHEBI:57453"/>
        <dbReference type="ChEBI" id="CHEBI:57783"/>
        <dbReference type="ChEBI" id="CHEBI:58349"/>
        <dbReference type="EC" id="1.5.1.3"/>
    </reaction>
</comment>
<comment type="pathway">
    <text evidence="1">Cofactor biosynthesis; tetrahydrofolate biosynthesis; 5,6,7,8-tetrahydrofolate from 7,8-dihydrofolate: step 1/1.</text>
</comment>
<dbReference type="GO" id="GO:0046654">
    <property type="term" value="P:tetrahydrofolate biosynthetic process"/>
    <property type="evidence" value="ECO:0007669"/>
    <property type="project" value="InterPro"/>
</dbReference>
<proteinExistence type="predicted"/>
<accession>A0AAW1V4I8</accession>
<dbReference type="PANTHER" id="PTHR48069:SF3">
    <property type="entry name" value="DIHYDROFOLATE REDUCTASE"/>
    <property type="match status" value="1"/>
</dbReference>
<gene>
    <name evidence="8" type="ORF">WA026_008800</name>
</gene>
<protein>
    <recommendedName>
        <fullName evidence="2">dihydrofolate reductase</fullName>
        <ecNumber evidence="2">1.5.1.3</ecNumber>
    </recommendedName>
</protein>
<reference evidence="8 9" key="1">
    <citation type="submission" date="2023-03" db="EMBL/GenBank/DDBJ databases">
        <title>Genome insight into feeding habits of ladybird beetles.</title>
        <authorList>
            <person name="Li H.-S."/>
            <person name="Huang Y.-H."/>
            <person name="Pang H."/>
        </authorList>
    </citation>
    <scope>NUCLEOTIDE SEQUENCE [LARGE SCALE GENOMIC DNA]</scope>
    <source>
        <strain evidence="8">SYSU_2023b</strain>
        <tissue evidence="8">Whole body</tissue>
    </source>
</reference>
<dbReference type="PRINTS" id="PR00070">
    <property type="entry name" value="DHFR"/>
</dbReference>
<dbReference type="InterPro" id="IPR001796">
    <property type="entry name" value="DHFR_dom"/>
</dbReference>
<organism evidence="8 9">
    <name type="scientific">Henosepilachna vigintioctopunctata</name>
    <dbReference type="NCBI Taxonomy" id="420089"/>
    <lineage>
        <taxon>Eukaryota</taxon>
        <taxon>Metazoa</taxon>
        <taxon>Ecdysozoa</taxon>
        <taxon>Arthropoda</taxon>
        <taxon>Hexapoda</taxon>
        <taxon>Insecta</taxon>
        <taxon>Pterygota</taxon>
        <taxon>Neoptera</taxon>
        <taxon>Endopterygota</taxon>
        <taxon>Coleoptera</taxon>
        <taxon>Polyphaga</taxon>
        <taxon>Cucujiformia</taxon>
        <taxon>Coccinelloidea</taxon>
        <taxon>Coccinellidae</taxon>
        <taxon>Epilachninae</taxon>
        <taxon>Epilachnini</taxon>
        <taxon>Henosepilachna</taxon>
    </lineage>
</organism>
<dbReference type="Pfam" id="PF00186">
    <property type="entry name" value="DHFR_1"/>
    <property type="match status" value="1"/>
</dbReference>
<dbReference type="GO" id="GO:0004146">
    <property type="term" value="F:dihydrofolate reductase activity"/>
    <property type="evidence" value="ECO:0007669"/>
    <property type="project" value="UniProtKB-EC"/>
</dbReference>
<dbReference type="GO" id="GO:0046452">
    <property type="term" value="P:dihydrofolate metabolic process"/>
    <property type="evidence" value="ECO:0007669"/>
    <property type="project" value="TreeGrafter"/>
</dbReference>
<dbReference type="GO" id="GO:0006730">
    <property type="term" value="P:one-carbon metabolic process"/>
    <property type="evidence" value="ECO:0007669"/>
    <property type="project" value="UniProtKB-KW"/>
</dbReference>
<dbReference type="Gene3D" id="3.40.430.10">
    <property type="entry name" value="Dihydrofolate Reductase, subunit A"/>
    <property type="match status" value="1"/>
</dbReference>
<evidence type="ECO:0000256" key="6">
    <source>
        <dbReference type="ARBA" id="ARBA00048873"/>
    </source>
</evidence>
<dbReference type="InterPro" id="IPR012259">
    <property type="entry name" value="DHFR"/>
</dbReference>
<evidence type="ECO:0000256" key="3">
    <source>
        <dbReference type="ARBA" id="ARBA00022563"/>
    </source>
</evidence>
<dbReference type="SUPFAM" id="SSF53597">
    <property type="entry name" value="Dihydrofolate reductase-like"/>
    <property type="match status" value="1"/>
</dbReference>
<keyword evidence="3" id="KW-0554">One-carbon metabolism</keyword>
<evidence type="ECO:0000313" key="9">
    <source>
        <dbReference type="Proteomes" id="UP001431783"/>
    </source>
</evidence>
<dbReference type="Proteomes" id="UP001431783">
    <property type="component" value="Unassembled WGS sequence"/>
</dbReference>
<evidence type="ECO:0000256" key="2">
    <source>
        <dbReference type="ARBA" id="ARBA00012856"/>
    </source>
</evidence>
<dbReference type="InterPro" id="IPR024072">
    <property type="entry name" value="DHFR-like_dom_sf"/>
</dbReference>
<dbReference type="EMBL" id="JARQZJ010000124">
    <property type="protein sequence ID" value="KAK9889988.1"/>
    <property type="molecule type" value="Genomic_DNA"/>
</dbReference>
<comment type="caution">
    <text evidence="8">The sequence shown here is derived from an EMBL/GenBank/DDBJ whole genome shotgun (WGS) entry which is preliminary data.</text>
</comment>
<feature type="domain" description="DHFR" evidence="7">
    <location>
        <begin position="4"/>
        <end position="184"/>
    </location>
</feature>
<keyword evidence="9" id="KW-1185">Reference proteome</keyword>
<name>A0AAW1V4I8_9CUCU</name>
<evidence type="ECO:0000313" key="8">
    <source>
        <dbReference type="EMBL" id="KAK9889988.1"/>
    </source>
</evidence>
<dbReference type="CDD" id="cd00209">
    <property type="entry name" value="DHFR"/>
    <property type="match status" value="1"/>
</dbReference>